<feature type="compositionally biased region" description="Basic and acidic residues" evidence="2">
    <location>
        <begin position="1096"/>
        <end position="1109"/>
    </location>
</feature>
<feature type="repeat" description="WD" evidence="1">
    <location>
        <begin position="314"/>
        <end position="356"/>
    </location>
</feature>
<feature type="repeat" description="WD" evidence="1">
    <location>
        <begin position="273"/>
        <end position="306"/>
    </location>
</feature>
<feature type="compositionally biased region" description="Polar residues" evidence="2">
    <location>
        <begin position="1387"/>
        <end position="1399"/>
    </location>
</feature>
<accession>A0A2T7NUB3</accession>
<dbReference type="PANTHER" id="PTHR45532">
    <property type="entry name" value="WD REPEAT-CONTAINING PROTEIN 97"/>
    <property type="match status" value="1"/>
</dbReference>
<feature type="compositionally biased region" description="Polar residues" evidence="2">
    <location>
        <begin position="1186"/>
        <end position="1202"/>
    </location>
</feature>
<dbReference type="PROSITE" id="PS50294">
    <property type="entry name" value="WD_REPEATS_REGION"/>
    <property type="match status" value="2"/>
</dbReference>
<feature type="compositionally biased region" description="Pro residues" evidence="2">
    <location>
        <begin position="978"/>
        <end position="989"/>
    </location>
</feature>
<keyword evidence="4" id="KW-1185">Reference proteome</keyword>
<evidence type="ECO:0000256" key="1">
    <source>
        <dbReference type="PROSITE-ProRule" id="PRU00221"/>
    </source>
</evidence>
<comment type="caution">
    <text evidence="3">The sequence shown here is derived from an EMBL/GenBank/DDBJ whole genome shotgun (WGS) entry which is preliminary data.</text>
</comment>
<evidence type="ECO:0000256" key="2">
    <source>
        <dbReference type="SAM" id="MobiDB-lite"/>
    </source>
</evidence>
<feature type="region of interest" description="Disordered" evidence="2">
    <location>
        <begin position="1096"/>
        <end position="1130"/>
    </location>
</feature>
<keyword evidence="1" id="KW-0853">WD repeat</keyword>
<reference evidence="3 4" key="1">
    <citation type="submission" date="2018-04" db="EMBL/GenBank/DDBJ databases">
        <title>The genome of golden apple snail Pomacea canaliculata provides insight into stress tolerance and invasive adaptation.</title>
        <authorList>
            <person name="Liu C."/>
            <person name="Liu B."/>
            <person name="Ren Y."/>
            <person name="Zhang Y."/>
            <person name="Wang H."/>
            <person name="Li S."/>
            <person name="Jiang F."/>
            <person name="Yin L."/>
            <person name="Zhang G."/>
            <person name="Qian W."/>
            <person name="Fan W."/>
        </authorList>
    </citation>
    <scope>NUCLEOTIDE SEQUENCE [LARGE SCALE GENOMIC DNA]</scope>
    <source>
        <strain evidence="3">SZHN2017</strain>
        <tissue evidence="3">Muscle</tissue>
    </source>
</reference>
<dbReference type="OrthoDB" id="6262491at2759"/>
<feature type="compositionally biased region" description="Basic and acidic residues" evidence="2">
    <location>
        <begin position="1173"/>
        <end position="1182"/>
    </location>
</feature>
<dbReference type="SMART" id="SM00320">
    <property type="entry name" value="WD40"/>
    <property type="match status" value="6"/>
</dbReference>
<feature type="region of interest" description="Disordered" evidence="2">
    <location>
        <begin position="1361"/>
        <end position="1399"/>
    </location>
</feature>
<feature type="compositionally biased region" description="Basic and acidic residues" evidence="2">
    <location>
        <begin position="1074"/>
        <end position="1083"/>
    </location>
</feature>
<gene>
    <name evidence="3" type="ORF">C0Q70_15253</name>
</gene>
<dbReference type="InterPro" id="IPR015943">
    <property type="entry name" value="WD40/YVTN_repeat-like_dom_sf"/>
</dbReference>
<name>A0A2T7NUB3_POMCA</name>
<dbReference type="PROSITE" id="PS50082">
    <property type="entry name" value="WD_REPEATS_2"/>
    <property type="match status" value="2"/>
</dbReference>
<feature type="region of interest" description="Disordered" evidence="2">
    <location>
        <begin position="1173"/>
        <end position="1202"/>
    </location>
</feature>
<dbReference type="STRING" id="400727.A0A2T7NUB3"/>
<dbReference type="InterPro" id="IPR001680">
    <property type="entry name" value="WD40_rpt"/>
</dbReference>
<dbReference type="Gene3D" id="2.130.10.10">
    <property type="entry name" value="YVTN repeat-like/Quinoprotein amine dehydrogenase"/>
    <property type="match status" value="2"/>
</dbReference>
<dbReference type="Proteomes" id="UP000245119">
    <property type="component" value="Linkage Group LG9"/>
</dbReference>
<evidence type="ECO:0000313" key="4">
    <source>
        <dbReference type="Proteomes" id="UP000245119"/>
    </source>
</evidence>
<protein>
    <submittedName>
        <fullName evidence="3">Uncharacterized protein</fullName>
    </submittedName>
</protein>
<dbReference type="PANTHER" id="PTHR45532:SF3">
    <property type="match status" value="1"/>
</dbReference>
<proteinExistence type="predicted"/>
<feature type="region of interest" description="Disordered" evidence="2">
    <location>
        <begin position="891"/>
        <end position="953"/>
    </location>
</feature>
<feature type="region of interest" description="Disordered" evidence="2">
    <location>
        <begin position="1064"/>
        <end position="1084"/>
    </location>
</feature>
<dbReference type="EMBL" id="PZQS01000009">
    <property type="protein sequence ID" value="PVD24767.1"/>
    <property type="molecule type" value="Genomic_DNA"/>
</dbReference>
<dbReference type="SUPFAM" id="SSF50978">
    <property type="entry name" value="WD40 repeat-like"/>
    <property type="match status" value="2"/>
</dbReference>
<organism evidence="3 4">
    <name type="scientific">Pomacea canaliculata</name>
    <name type="common">Golden apple snail</name>
    <dbReference type="NCBI Taxonomy" id="400727"/>
    <lineage>
        <taxon>Eukaryota</taxon>
        <taxon>Metazoa</taxon>
        <taxon>Spiralia</taxon>
        <taxon>Lophotrochozoa</taxon>
        <taxon>Mollusca</taxon>
        <taxon>Gastropoda</taxon>
        <taxon>Caenogastropoda</taxon>
        <taxon>Architaenioglossa</taxon>
        <taxon>Ampullarioidea</taxon>
        <taxon>Ampullariidae</taxon>
        <taxon>Pomacea</taxon>
    </lineage>
</organism>
<dbReference type="Pfam" id="PF00400">
    <property type="entry name" value="WD40"/>
    <property type="match status" value="2"/>
</dbReference>
<dbReference type="InterPro" id="IPR036322">
    <property type="entry name" value="WD40_repeat_dom_sf"/>
</dbReference>
<feature type="region of interest" description="Disordered" evidence="2">
    <location>
        <begin position="972"/>
        <end position="1010"/>
    </location>
</feature>
<feature type="compositionally biased region" description="Basic and acidic residues" evidence="2">
    <location>
        <begin position="908"/>
        <end position="926"/>
    </location>
</feature>
<evidence type="ECO:0000313" key="3">
    <source>
        <dbReference type="EMBL" id="PVD24767.1"/>
    </source>
</evidence>
<sequence>MSLVSTDSSLFLSLSGESESDEDERSNVVDDVWDPVFEEIKHCLYKSDSAKSKTSSEHNSEESVTYNISDYFTNVPYGLQPRDTYEHDKKNTDIMGVTYNGRMRQFIILDSKGITTWKRDAVDFRVTRSMLYPKYEYRLITYLVYAKKYNCYFALGKDFSLKVLNRDFYETCSVSSNLRSILFMLFNPVRDELITGGVGGAKVWHFHQSSSKSYQELKPLANYQLSLKYELPNVGGSWVKHVDLDYILEHLYCCSDTDLHVYDLQGKELFKFERAHTMSITGCRFSISAKVLVTSSLDSEVKVWSLTGGLVHTFRGHSRAVTNLLIHPQTSSIIITCSLDGSLRMWSLDTMDVFYNLVVSASGLLWMGLTDDNLLYISTAHNITLWNLNHFIHFWSLTRSQVNCLQLEGCPGKTKRVLAVGEDSSVRLFSRKDQKNMSTVLPPPSLTPLQKILGVCYSREFNVIFVLVNPQSIWVYTTRTDPACRMAVWDVHRIQSAYLHATSTLHQESKTIPTHRATENGYGNESIVNCCCVCILKSSAMVWTDEGCCCPIRHSYLLLGLEDGRVLFMDPVIKGQKYMEFKVSKDPVVSLHHDMDYKMLVTVCRLTHMTYLQFWSLPDLELQHEVFCAPDLAAHAHIGYMCVTGHESGHVLFHTLELATDPGLLKGRIVPEVDDIIDISHRPEHLASVITVDACISMKVFCSCSKDGAIKIWEEMGALLTEIMLDDSLSAACFLNKSADLIVAYRKHIFFIDHTKVCPHLTPTEEDNYTFDKESFVYEDLAVMYEGVTANPDPIDLDNYLVPYDIEFSKDFLEGILDLEPVKVKTEESVEESQISLAPTDLYISPPLTPNSLSAVDLIVESEVTKYDLLKQMSTTVQLLIDREYEAQVRKEGLPVSPHSGGKKKSKSDKEAKKRKQELPDMKEEMTASAGLAQTQKQKTIESHENDKEEQEIAVEKTGDWRKQWKSIKLPKFGVSPGPSPTPSPPCSPVPVAVSNEQGSSESEETDEDFVKQGLLPPKKIPDLELVAEVQHKIPVPEKVEIISSAKKTRRAIADVEIDVKSLMKDHSRKAPPMKKEADHIHSTVELPVATKERTVRETDKKKITGERRLPKRGVRAAPQSKNQDKEKEEVLQKMDQANASYLYVPNHQMPLDLLANENKIIKDDIDDHTVGKGEKYKEKAPETVVASSDSQNIEGASAPADSSISLATRTQDWMMAMEIPPLPSVPKAVDQPPPSNAFLPAKSSAKMHPIDFSVNYISGGDGLLKTPDIDRRTVRVASLPSVNEMVHDSGMPTPSIFSETDANCTTTSLSLTASKQVDGSSLIQEEVLRQEKQSRFQPRTVPYALSQQGSLHIILPQIEESSHSDSGQALSFSPRSSDSKSPRSTCPPSALSSVSHNQQTTLTPVLDVHGFPEQRPGVADNTPTSNHFLTVVAVHDT</sequence>